<feature type="compositionally biased region" description="Polar residues" evidence="2">
    <location>
        <begin position="244"/>
        <end position="253"/>
    </location>
</feature>
<evidence type="ECO:0000256" key="1">
    <source>
        <dbReference type="SAM" id="Coils"/>
    </source>
</evidence>
<evidence type="ECO:0000256" key="2">
    <source>
        <dbReference type="SAM" id="MobiDB-lite"/>
    </source>
</evidence>
<feature type="compositionally biased region" description="Basic and acidic residues" evidence="2">
    <location>
        <begin position="1"/>
        <end position="27"/>
    </location>
</feature>
<feature type="region of interest" description="Disordered" evidence="2">
    <location>
        <begin position="280"/>
        <end position="359"/>
    </location>
</feature>
<feature type="region of interest" description="Disordered" evidence="2">
    <location>
        <begin position="1"/>
        <end position="77"/>
    </location>
</feature>
<dbReference type="AlphaFoldDB" id="A0A6B2L171"/>
<feature type="region of interest" description="Disordered" evidence="2">
    <location>
        <begin position="244"/>
        <end position="268"/>
    </location>
</feature>
<feature type="coiled-coil region" evidence="1">
    <location>
        <begin position="143"/>
        <end position="205"/>
    </location>
</feature>
<evidence type="ECO:0000313" key="3">
    <source>
        <dbReference type="EMBL" id="NDV30716.1"/>
    </source>
</evidence>
<organism evidence="3">
    <name type="scientific">Arcella intermedia</name>
    <dbReference type="NCBI Taxonomy" id="1963864"/>
    <lineage>
        <taxon>Eukaryota</taxon>
        <taxon>Amoebozoa</taxon>
        <taxon>Tubulinea</taxon>
        <taxon>Elardia</taxon>
        <taxon>Arcellinida</taxon>
        <taxon>Sphaerothecina</taxon>
        <taxon>Arcellidae</taxon>
        <taxon>Arcella</taxon>
    </lineage>
</organism>
<name>A0A6B2L171_9EUKA</name>
<feature type="compositionally biased region" description="Polar residues" evidence="2">
    <location>
        <begin position="299"/>
        <end position="323"/>
    </location>
</feature>
<proteinExistence type="predicted"/>
<sequence length="506" mass="56869">MKIESPEKDHKEKKEKEKEKKEKDKHTKNVKFPRSKTNDEDLIPTISNSKVVKPHNTSKEWLTSKSPDKTNRNKPILNSHRNAMICRTLSHNSNQSSKSPLSSASEPSKNTNSLRKIALANSNEILFSNRISAKYDNVLAHLEKAAEATIQISEKTVAEMKNKRETLQLRYSHMMSNQISETAELEDLISTIKEVDEELELQTQQYNSILSKRHELIEKRASLLALEKRTRRPLSIAVKTVPNQTLPTVQNPNPIDKRPSVTTPSIPSFVDPASIEKLPATTASQLPPLVQPSPRRFVSTKSESQPHLHVQQPNDQNGSTQPETAPGIENKPLKKEHNETSPSVHPFAAPSPRRLPLSSQNTVLSPRSMEAKLQKKNTQPQLSARNRPSMPVSDTFTIAFESVWSTLVNKSASFLLEEGLKRGKISRGFWFLMFESPEHLIRIWSSGLLMDLRYIGGGSDVAHYYSGGDKEFVETVTKYDIQKTVCFLMVTDLGNSTASAWGVIDV</sequence>
<reference evidence="3" key="1">
    <citation type="journal article" date="2020" name="J. Eukaryot. Microbiol.">
        <title>De novo Sequencing, Assembly and Annotation of the Transcriptome for the Free-Living Testate Amoeba Arcella intermedia.</title>
        <authorList>
            <person name="Ribeiro G.M."/>
            <person name="Porfirio-Sousa A.L."/>
            <person name="Maurer-Alcala X.X."/>
            <person name="Katz L.A."/>
            <person name="Lahr D.J.G."/>
        </authorList>
    </citation>
    <scope>NUCLEOTIDE SEQUENCE</scope>
</reference>
<feature type="region of interest" description="Disordered" evidence="2">
    <location>
        <begin position="369"/>
        <end position="388"/>
    </location>
</feature>
<dbReference type="EMBL" id="GIBP01001747">
    <property type="protein sequence ID" value="NDV30716.1"/>
    <property type="molecule type" value="Transcribed_RNA"/>
</dbReference>
<feature type="compositionally biased region" description="Polar residues" evidence="2">
    <location>
        <begin position="376"/>
        <end position="388"/>
    </location>
</feature>
<accession>A0A6B2L171</accession>
<keyword evidence="1" id="KW-0175">Coiled coil</keyword>
<protein>
    <submittedName>
        <fullName evidence="3">Uncharacterized protein</fullName>
    </submittedName>
</protein>